<dbReference type="InterPro" id="IPR027806">
    <property type="entry name" value="HARBI1_dom"/>
</dbReference>
<dbReference type="Pfam" id="PF05485">
    <property type="entry name" value="THAP"/>
    <property type="match status" value="1"/>
</dbReference>
<protein>
    <recommendedName>
        <fullName evidence="7">THAP-type domain-containing protein</fullName>
    </recommendedName>
</protein>
<evidence type="ECO:0000313" key="8">
    <source>
        <dbReference type="Ensembl" id="ENSSLUP00000010029.1"/>
    </source>
</evidence>
<dbReference type="AlphaFoldDB" id="A0A8D0CTF1"/>
<accession>A0A8D0CTF1</accession>
<evidence type="ECO:0000256" key="6">
    <source>
        <dbReference type="PROSITE-ProRule" id="PRU00309"/>
    </source>
</evidence>
<evidence type="ECO:0000259" key="7">
    <source>
        <dbReference type="PROSITE" id="PS50950"/>
    </source>
</evidence>
<keyword evidence="4" id="KW-0862">Zinc</keyword>
<dbReference type="Ensembl" id="ENSSLUT00000010348.1">
    <property type="protein sequence ID" value="ENSSLUP00000010029.1"/>
    <property type="gene ID" value="ENSSLUG00000004750.1"/>
</dbReference>
<evidence type="ECO:0000256" key="4">
    <source>
        <dbReference type="ARBA" id="ARBA00022833"/>
    </source>
</evidence>
<dbReference type="PANTHER" id="PTHR23080">
    <property type="entry name" value="THAP DOMAIN PROTEIN"/>
    <property type="match status" value="1"/>
</dbReference>
<keyword evidence="9" id="KW-1185">Reference proteome</keyword>
<dbReference type="InterPro" id="IPR006612">
    <property type="entry name" value="THAP_Znf"/>
</dbReference>
<name>A0A8D0CTF1_SANLU</name>
<dbReference type="SMART" id="SM00980">
    <property type="entry name" value="THAP"/>
    <property type="match status" value="1"/>
</dbReference>
<dbReference type="SMART" id="SM00692">
    <property type="entry name" value="DM3"/>
    <property type="match status" value="1"/>
</dbReference>
<dbReference type="SUPFAM" id="SSF57716">
    <property type="entry name" value="Glucocorticoid receptor-like (DNA-binding domain)"/>
    <property type="match status" value="1"/>
</dbReference>
<evidence type="ECO:0000313" key="9">
    <source>
        <dbReference type="Proteomes" id="UP000694568"/>
    </source>
</evidence>
<dbReference type="PROSITE" id="PS50950">
    <property type="entry name" value="ZF_THAP"/>
    <property type="match status" value="1"/>
</dbReference>
<dbReference type="GO" id="GO:0003677">
    <property type="term" value="F:DNA binding"/>
    <property type="evidence" value="ECO:0007669"/>
    <property type="project" value="UniProtKB-UniRule"/>
</dbReference>
<evidence type="ECO:0000256" key="3">
    <source>
        <dbReference type="ARBA" id="ARBA00022771"/>
    </source>
</evidence>
<dbReference type="Proteomes" id="UP000694568">
    <property type="component" value="Unplaced"/>
</dbReference>
<proteinExistence type="predicted"/>
<comment type="cofactor">
    <cofactor evidence="1">
        <name>a divalent metal cation</name>
        <dbReference type="ChEBI" id="CHEBI:60240"/>
    </cofactor>
</comment>
<evidence type="ECO:0000256" key="2">
    <source>
        <dbReference type="ARBA" id="ARBA00022723"/>
    </source>
</evidence>
<dbReference type="GeneTree" id="ENSGT00940000164656"/>
<keyword evidence="3 6" id="KW-0863">Zinc-finger</keyword>
<evidence type="ECO:0000256" key="5">
    <source>
        <dbReference type="ARBA" id="ARBA00023125"/>
    </source>
</evidence>
<dbReference type="Gene3D" id="6.20.210.20">
    <property type="entry name" value="THAP domain"/>
    <property type="match status" value="1"/>
</dbReference>
<keyword evidence="5 6" id="KW-0238">DNA-binding</keyword>
<evidence type="ECO:0000256" key="1">
    <source>
        <dbReference type="ARBA" id="ARBA00001968"/>
    </source>
</evidence>
<dbReference type="GO" id="GO:0008270">
    <property type="term" value="F:zinc ion binding"/>
    <property type="evidence" value="ECO:0007669"/>
    <property type="project" value="UniProtKB-KW"/>
</dbReference>
<reference evidence="8" key="1">
    <citation type="submission" date="2025-08" db="UniProtKB">
        <authorList>
            <consortium name="Ensembl"/>
        </authorList>
    </citation>
    <scope>IDENTIFICATION</scope>
</reference>
<reference evidence="8" key="2">
    <citation type="submission" date="2025-09" db="UniProtKB">
        <authorList>
            <consortium name="Ensembl"/>
        </authorList>
    </citation>
    <scope>IDENTIFICATION</scope>
</reference>
<sequence>MSLFGNKAGKRLKLQHQEKKTSLHCCVPLCTNSSRYNSILSFHRFPVDEEVKSVWTAKIRREDFSPTDGTRVCSVHFLPGDFVGPRRLKKGAVPCLFAWNKFSIPAPRLNVWQRHPRPPTPELLPADTSEEEDSVQPMDVTVTDHDNCVTPNTSVVNTQMAKEDVQRTQSIARLRVHAERFIRRVKENKLFEKVIPLSISGSIDQLFSVACLLVNYQYGPLVKAWATQQ</sequence>
<organism evidence="8 9">
    <name type="scientific">Sander lucioperca</name>
    <name type="common">Pike-perch</name>
    <name type="synonym">Perca lucioperca</name>
    <dbReference type="NCBI Taxonomy" id="283035"/>
    <lineage>
        <taxon>Eukaryota</taxon>
        <taxon>Metazoa</taxon>
        <taxon>Chordata</taxon>
        <taxon>Craniata</taxon>
        <taxon>Vertebrata</taxon>
        <taxon>Euteleostomi</taxon>
        <taxon>Actinopterygii</taxon>
        <taxon>Neopterygii</taxon>
        <taxon>Teleostei</taxon>
        <taxon>Neoteleostei</taxon>
        <taxon>Acanthomorphata</taxon>
        <taxon>Eupercaria</taxon>
        <taxon>Perciformes</taxon>
        <taxon>Percoidei</taxon>
        <taxon>Percidae</taxon>
        <taxon>Luciopercinae</taxon>
        <taxon>Sander</taxon>
    </lineage>
</organism>
<keyword evidence="2" id="KW-0479">Metal-binding</keyword>
<dbReference type="PANTHER" id="PTHR23080:SF133">
    <property type="entry name" value="SI:CH211-262I1.5-RELATED"/>
    <property type="match status" value="1"/>
</dbReference>
<feature type="domain" description="THAP-type" evidence="7">
    <location>
        <begin position="21"/>
        <end position="97"/>
    </location>
</feature>
<dbReference type="InterPro" id="IPR038441">
    <property type="entry name" value="THAP_Znf_sf"/>
</dbReference>
<dbReference type="Pfam" id="PF13359">
    <property type="entry name" value="DDE_Tnp_4"/>
    <property type="match status" value="1"/>
</dbReference>